<dbReference type="Pfam" id="PF18962">
    <property type="entry name" value="Por_Secre_tail"/>
    <property type="match status" value="1"/>
</dbReference>
<dbReference type="InterPro" id="IPR013320">
    <property type="entry name" value="ConA-like_dom_sf"/>
</dbReference>
<dbReference type="CDD" id="cd11304">
    <property type="entry name" value="Cadherin_repeat"/>
    <property type="match status" value="2"/>
</dbReference>
<protein>
    <submittedName>
        <fullName evidence="7">Ig-like domain-containing protein</fullName>
    </submittedName>
</protein>
<dbReference type="InterPro" id="IPR044048">
    <property type="entry name" value="Big_12"/>
</dbReference>
<dbReference type="Gene3D" id="2.60.40.60">
    <property type="entry name" value="Cadherins"/>
    <property type="match status" value="3"/>
</dbReference>
<accession>A0ABT3CVT0</accession>
<dbReference type="NCBIfam" id="TIGR04183">
    <property type="entry name" value="Por_Secre_tail"/>
    <property type="match status" value="1"/>
</dbReference>
<dbReference type="Pfam" id="PF13385">
    <property type="entry name" value="Laminin_G_3"/>
    <property type="match status" value="2"/>
</dbReference>
<dbReference type="InterPro" id="IPR002126">
    <property type="entry name" value="Cadherin-like_dom"/>
</dbReference>
<dbReference type="InterPro" id="IPR006644">
    <property type="entry name" value="Cadg"/>
</dbReference>
<proteinExistence type="predicted"/>
<dbReference type="InterPro" id="IPR026444">
    <property type="entry name" value="Secre_tail"/>
</dbReference>
<evidence type="ECO:0000313" key="7">
    <source>
        <dbReference type="EMBL" id="MCV9387600.1"/>
    </source>
</evidence>
<sequence length="2097" mass="218886">MKRDSYTLTQKEESCRPWGQQLSSFKRTLLGLCVVMLASMSSFAQNCNINTNVNGNGGTAWSGSGVGQSFTACATGKLNFVRPTAINNTVATAYVIIYSGEGFTNELGRTGNIQVGAGRTNQFDLSSLNIQVTSGQKYTARFMGWSGSPQFQYGTYAAADYYAGGRILGAGASNNDMFFSAQILSLGTPTLSPVHNATEVSKTSPILITFGANVEAGTGDVVVRNETDAVDLVTIPAADLIFDGGEVTIDHGQTFESGKQYSVSIASGAIVGTNGVSYTGISAANWTFTVTDRPGLTLSTSEGELTNNSPFQVTATFTAAVTGFELTDFTATNATVSNLSGSGDTYTVDVTPDADGAITLSVAENLAQDGGALLNTASNEIALTYDGTFNAPLVESSTPEPTYNALAEVTITVDEAVTGLEESDVVLTNATIRSFDITGMVATVSIVPSAEGSFGFDIAADAFTDLAGNGNAAISYTNTYEVDLTFGMTAYYPISDGVVEDYTGNNRDLSKYSSSTLPTAFEDRYSDAAGAMLFNGTDMWTTNLPNGSTIESYTYNDDNGGVSASIWVKPETDLTSATSGIRTFFETYGGSQDLRLAYYSGSISIKVGSSIYNHSVSLFSDQWYHIAFSIQKSGAVILYLDGTAYELATTGPASMPESSSDMIMFGSTIVGGYGSIISPANAALDDFMMYNRVLSAVEMGYLNSNYPKLEQLAICDGETIAINGTDYTTAGFYPYSKAGTSVDSLIFANLTVNGAPSVFASASSLQICEGESVTLTGHGAVSYAWDNDVVDGVSFVPTADATYTVTGTDENGCTADASVSVTLSTTTLEEVTLTAGQTDFCQADAAGTTITTSGSVTGFDYYLLNADTGDEIAGPIAGTGSPLVFQTGELNEDITYEVYAEEPVSGTSGSLEFDGTNDRLTIPFDSASMAISNEFTIETWIYPEGTSSRRIFSNFSGTGYAAVGSIVFDLVNAETGVHDGDDLRLYVRKDVNTPEYISAGDVLTLNAWNHVAATFKDGVASIYVDGELVANGTFTATSVVYNSSVWGIGEDYSTNNDNAEFFDGKMDEFRVWRYARTQDELKSTMNKGLAGTEDRLAVYFKFDDGTDATIAADASGNGNDATLVSMNPATVWVDGLIGSNLSCSRTMQQTVALTVGDSEAPSILTQDITVQLTAEGSVAITTADIDNGSSDNCTATESLAMSLDITSFTCDQLGENTVTLTVTDEAGNSADATAVVTVTSYVEDRTVTAMDTETCQGGSAAIAVATSQIGVNYYLVNNDAGTDVLGPVAGTGNDIVFTAENITATTNYSVRASLAAGTASCDLTLSNVVTVTVGADTSAPTLVLTDLALDLDANGAASIALADVLSSVSDNCTVEESLVMTLDVTGFGCDNLGANTVTVTATDESGNVATETATITISDNTDPVVLVQDIVVVLDETNNATISVTDIDNGSSDNCSIASMTLDVTSFTEANLGDNTVTLTVTDAAGNVVTATANVNVSPNNQVPVVQVEPGDITIDEDTQMNGVNITGYFSDPDGDALTYSATSDVSAVALTLTEGILDIVPDANYNGSATITLTAEDTKGATASTSFLLTVTPVNDAPVANYASEGLVATEGQVFDFSENPGLMFSDVDGDDLTYTVDLGAAASWLSQSVTATNITLSGTPTFTDGGNVVILTITATDGVFEASVTLQLTVQNVNQAPTDLSLSATSVLENAAIGTVVATISTTDADVDDSFTYSLVASSGDVVALGQDEIIVEVDNALPFVISGDQIVTNAELDFETRSSYDVELTVSDAAGDSYTESFTLTVENVAEAPVAISLSNNTIAENNALQEVIGELSVEDPDQGETYTYSVSVISEAIEVGLRQAEGGAFAISGSQLVANEVYNFESQSNYSIEITVNDGNGNNFTESFTIQITDQNDAPFGLALSANVVQDGAQAGALVGTLSASDEDGEEVLTFSESSDMFEIDGTDLILSQAVDLSTMEGNVLSVEVTATDASGASITETFEITIEAEEVLSAKDEATPSIKLYPNPTTTRLMIEGYAKDYSQYQIIGLDGQILDAGVLIDGGSSIPVSGLKSGVYLIRLQGESLRSFTTRFMKQ</sequence>
<dbReference type="InterPro" id="IPR015919">
    <property type="entry name" value="Cadherin-like_sf"/>
</dbReference>
<dbReference type="Gene3D" id="2.60.120.200">
    <property type="match status" value="2"/>
</dbReference>
<dbReference type="Gene3D" id="2.60.40.10">
    <property type="entry name" value="Immunoglobulins"/>
    <property type="match status" value="2"/>
</dbReference>
<keyword evidence="3" id="KW-1133">Transmembrane helix</keyword>
<dbReference type="SUPFAM" id="SSF49899">
    <property type="entry name" value="Concanavalin A-like lectins/glucanases"/>
    <property type="match status" value="2"/>
</dbReference>
<evidence type="ECO:0000256" key="2">
    <source>
        <dbReference type="ARBA" id="ARBA00022729"/>
    </source>
</evidence>
<evidence type="ECO:0000256" key="4">
    <source>
        <dbReference type="ARBA" id="ARBA00023157"/>
    </source>
</evidence>
<dbReference type="Pfam" id="PF17963">
    <property type="entry name" value="Big_9"/>
    <property type="match status" value="1"/>
</dbReference>
<keyword evidence="1" id="KW-0812">Transmembrane</keyword>
<comment type="caution">
    <text evidence="7">The sequence shown here is derived from an EMBL/GenBank/DDBJ whole genome shotgun (WGS) entry which is preliminary data.</text>
</comment>
<evidence type="ECO:0000256" key="3">
    <source>
        <dbReference type="ARBA" id="ARBA00022989"/>
    </source>
</evidence>
<evidence type="ECO:0000313" key="8">
    <source>
        <dbReference type="Proteomes" id="UP001300692"/>
    </source>
</evidence>
<dbReference type="SUPFAM" id="SSF49313">
    <property type="entry name" value="Cadherin-like"/>
    <property type="match status" value="5"/>
</dbReference>
<evidence type="ECO:0000256" key="1">
    <source>
        <dbReference type="ARBA" id="ARBA00022692"/>
    </source>
</evidence>
<keyword evidence="3" id="KW-0472">Membrane</keyword>
<dbReference type="Proteomes" id="UP001300692">
    <property type="component" value="Unassembled WGS sequence"/>
</dbReference>
<feature type="domain" description="Cadherin" evidence="6">
    <location>
        <begin position="1821"/>
        <end position="1921"/>
    </location>
</feature>
<feature type="chain" id="PRO_5046861525" evidence="5">
    <location>
        <begin position="45"/>
        <end position="2097"/>
    </location>
</feature>
<keyword evidence="4" id="KW-1015">Disulfide bond</keyword>
<dbReference type="SMART" id="SM00560">
    <property type="entry name" value="LamGL"/>
    <property type="match status" value="1"/>
</dbReference>
<dbReference type="PROSITE" id="PS50268">
    <property type="entry name" value="CADHERIN_2"/>
    <property type="match status" value="3"/>
</dbReference>
<dbReference type="InterPro" id="IPR013783">
    <property type="entry name" value="Ig-like_fold"/>
</dbReference>
<gene>
    <name evidence="7" type="ORF">N7U62_13045</name>
</gene>
<organism evidence="7 8">
    <name type="scientific">Reichenbachiella ulvae</name>
    <dbReference type="NCBI Taxonomy" id="2980104"/>
    <lineage>
        <taxon>Bacteria</taxon>
        <taxon>Pseudomonadati</taxon>
        <taxon>Bacteroidota</taxon>
        <taxon>Cytophagia</taxon>
        <taxon>Cytophagales</taxon>
        <taxon>Reichenbachiellaceae</taxon>
        <taxon>Reichenbachiella</taxon>
    </lineage>
</organism>
<dbReference type="EMBL" id="JAOYOD010000001">
    <property type="protein sequence ID" value="MCV9387600.1"/>
    <property type="molecule type" value="Genomic_DNA"/>
</dbReference>
<dbReference type="InterPro" id="IPR006558">
    <property type="entry name" value="LamG-like"/>
</dbReference>
<dbReference type="PANTHER" id="PTHR24026:SF126">
    <property type="entry name" value="PROTOCADHERIN FAT 4"/>
    <property type="match status" value="1"/>
</dbReference>
<keyword evidence="2 5" id="KW-0732">Signal</keyword>
<keyword evidence="8" id="KW-1185">Reference proteome</keyword>
<name>A0ABT3CVT0_9BACT</name>
<dbReference type="Pfam" id="PF19078">
    <property type="entry name" value="Big_12"/>
    <property type="match status" value="2"/>
</dbReference>
<feature type="signal peptide" evidence="5">
    <location>
        <begin position="1"/>
        <end position="44"/>
    </location>
</feature>
<evidence type="ECO:0000256" key="5">
    <source>
        <dbReference type="SAM" id="SignalP"/>
    </source>
</evidence>
<feature type="domain" description="Cadherin" evidence="6">
    <location>
        <begin position="1929"/>
        <end position="2023"/>
    </location>
</feature>
<dbReference type="SMART" id="SM00736">
    <property type="entry name" value="CADG"/>
    <property type="match status" value="2"/>
</dbReference>
<evidence type="ECO:0000259" key="6">
    <source>
        <dbReference type="PROSITE" id="PS50268"/>
    </source>
</evidence>
<feature type="domain" description="Cadherin" evidence="6">
    <location>
        <begin position="1701"/>
        <end position="1814"/>
    </location>
</feature>
<dbReference type="RefSeq" id="WP_264138421.1">
    <property type="nucleotide sequence ID" value="NZ_JAOYOD010000001.1"/>
</dbReference>
<reference evidence="7 8" key="1">
    <citation type="submission" date="2022-10" db="EMBL/GenBank/DDBJ databases">
        <title>Comparative genomics and taxonomic characterization of three novel marine species of genus Reichenbachiella exhibiting antioxidant and polysaccharide degradation activities.</title>
        <authorList>
            <person name="Muhammad N."/>
            <person name="Lee Y.-J."/>
            <person name="Ko J."/>
            <person name="Kim S.-G."/>
        </authorList>
    </citation>
    <scope>NUCLEOTIDE SEQUENCE [LARGE SCALE GENOMIC DNA]</scope>
    <source>
        <strain evidence="7 8">ABR2-5</strain>
    </source>
</reference>
<dbReference type="PANTHER" id="PTHR24026">
    <property type="entry name" value="FAT ATYPICAL CADHERIN-RELATED"/>
    <property type="match status" value="1"/>
</dbReference>
<dbReference type="SMART" id="SM00112">
    <property type="entry name" value="CA"/>
    <property type="match status" value="3"/>
</dbReference>